<feature type="binding site" evidence="6">
    <location>
        <position position="116"/>
    </location>
    <ligand>
        <name>biotin</name>
        <dbReference type="ChEBI" id="CHEBI:57586"/>
    </ligand>
</feature>
<keyword evidence="6" id="KW-0804">Transcription</keyword>
<dbReference type="InterPro" id="IPR036388">
    <property type="entry name" value="WH-like_DNA-bd_sf"/>
</dbReference>
<evidence type="ECO:0000256" key="2">
    <source>
        <dbReference type="ARBA" id="ARBA00022741"/>
    </source>
</evidence>
<dbReference type="InterPro" id="IPR036390">
    <property type="entry name" value="WH_DNA-bd_sf"/>
</dbReference>
<reference evidence="8" key="1">
    <citation type="submission" date="2021-03" db="EMBL/GenBank/DDBJ databases">
        <title>Description of Psychrosphaera ytuae sp. nov. isolated from deep sea sediment of South China Sea.</title>
        <authorList>
            <person name="Zhang J."/>
            <person name="Xu X.-D."/>
        </authorList>
    </citation>
    <scope>NUCLEOTIDE SEQUENCE</scope>
    <source>
        <strain evidence="8">MTZ26</strain>
    </source>
</reference>
<evidence type="ECO:0000256" key="1">
    <source>
        <dbReference type="ARBA" id="ARBA00022598"/>
    </source>
</evidence>
<dbReference type="InterPro" id="IPR030855">
    <property type="entry name" value="Bifunct_BirA"/>
</dbReference>
<feature type="binding site" evidence="6">
    <location>
        <begin position="120"/>
        <end position="122"/>
    </location>
    <ligand>
        <name>biotin</name>
        <dbReference type="ChEBI" id="CHEBI:57586"/>
    </ligand>
</feature>
<keyword evidence="6" id="KW-0238">DNA-binding</keyword>
<feature type="domain" description="BPL/LPL catalytic" evidence="7">
    <location>
        <begin position="67"/>
        <end position="259"/>
    </location>
</feature>
<dbReference type="SUPFAM" id="SSF55681">
    <property type="entry name" value="Class II aaRS and biotin synthetases"/>
    <property type="match status" value="1"/>
</dbReference>
<comment type="function">
    <text evidence="6">Acts both as a biotin--[acetyl-CoA-carboxylase] ligase and a biotin-operon repressor. In the presence of ATP, BirA activates biotin to form the BirA-biotinyl-5'-adenylate (BirA-bio-5'-AMP or holoBirA) complex. HoloBirA can either transfer the biotinyl moiety to the biotin carboxyl carrier protein (BCCP) subunit of acetyl-CoA carboxylase, or bind to the biotin operator site and inhibit transcription of the operon.</text>
</comment>
<dbReference type="InterPro" id="IPR004143">
    <property type="entry name" value="BPL_LPL_catalytic"/>
</dbReference>
<dbReference type="Pfam" id="PF03099">
    <property type="entry name" value="BPL_LplA_LipB"/>
    <property type="match status" value="1"/>
</dbReference>
<keyword evidence="6" id="KW-0678">Repressor</keyword>
<dbReference type="Proteomes" id="UP000682739">
    <property type="component" value="Chromosome"/>
</dbReference>
<dbReference type="Pfam" id="PF02237">
    <property type="entry name" value="BPL_C"/>
    <property type="match status" value="1"/>
</dbReference>
<dbReference type="PROSITE" id="PS51733">
    <property type="entry name" value="BPL_LPL_CATALYTIC"/>
    <property type="match status" value="1"/>
</dbReference>
<dbReference type="SUPFAM" id="SSF46785">
    <property type="entry name" value="Winged helix' DNA-binding domain"/>
    <property type="match status" value="1"/>
</dbReference>
<evidence type="ECO:0000256" key="4">
    <source>
        <dbReference type="ARBA" id="ARBA00023267"/>
    </source>
</evidence>
<dbReference type="InterPro" id="IPR004408">
    <property type="entry name" value="Biotin_CoA_COase_ligase"/>
</dbReference>
<dbReference type="Pfam" id="PF08279">
    <property type="entry name" value="HTH_11"/>
    <property type="match status" value="1"/>
</dbReference>
<dbReference type="EC" id="6.3.4.15" evidence="6"/>
<dbReference type="PANTHER" id="PTHR12835:SF5">
    <property type="entry name" value="BIOTIN--PROTEIN LIGASE"/>
    <property type="match status" value="1"/>
</dbReference>
<dbReference type="Gene3D" id="1.10.10.10">
    <property type="entry name" value="Winged helix-like DNA-binding domain superfamily/Winged helix DNA-binding domain"/>
    <property type="match status" value="1"/>
</dbReference>
<keyword evidence="3 6" id="KW-0067">ATP-binding</keyword>
<proteinExistence type="inferred from homology"/>
<dbReference type="Gene3D" id="2.30.30.100">
    <property type="match status" value="1"/>
</dbReference>
<dbReference type="RefSeq" id="WP_208830379.1">
    <property type="nucleotide sequence ID" value="NZ_CP072110.1"/>
</dbReference>
<dbReference type="GO" id="GO:0003677">
    <property type="term" value="F:DNA binding"/>
    <property type="evidence" value="ECO:0007669"/>
    <property type="project" value="UniProtKB-UniRule"/>
</dbReference>
<keyword evidence="1 6" id="KW-0436">Ligase</keyword>
<evidence type="ECO:0000259" key="7">
    <source>
        <dbReference type="PROSITE" id="PS51733"/>
    </source>
</evidence>
<evidence type="ECO:0000256" key="5">
    <source>
        <dbReference type="ARBA" id="ARBA00047846"/>
    </source>
</evidence>
<feature type="binding site" evidence="6">
    <location>
        <begin position="90"/>
        <end position="92"/>
    </location>
    <ligand>
        <name>biotin</name>
        <dbReference type="ChEBI" id="CHEBI:57586"/>
    </ligand>
</feature>
<dbReference type="InterPro" id="IPR003142">
    <property type="entry name" value="BPL_C"/>
</dbReference>
<dbReference type="InterPro" id="IPR008988">
    <property type="entry name" value="Transcriptional_repressor_C"/>
</dbReference>
<feature type="binding site" evidence="6">
    <location>
        <position position="187"/>
    </location>
    <ligand>
        <name>biotin</name>
        <dbReference type="ChEBI" id="CHEBI:57586"/>
    </ligand>
</feature>
<dbReference type="KEGG" id="psym:J1N51_08550"/>
<dbReference type="NCBIfam" id="NF008847">
    <property type="entry name" value="PRK11886.1-2"/>
    <property type="match status" value="1"/>
</dbReference>
<dbReference type="GO" id="GO:0004077">
    <property type="term" value="F:biotin--[biotin carboxyl-carrier protein] ligase activity"/>
    <property type="evidence" value="ECO:0007669"/>
    <property type="project" value="UniProtKB-UniRule"/>
</dbReference>
<dbReference type="InterPro" id="IPR013196">
    <property type="entry name" value="HTH_11"/>
</dbReference>
<evidence type="ECO:0000256" key="6">
    <source>
        <dbReference type="HAMAP-Rule" id="MF_00978"/>
    </source>
</evidence>
<evidence type="ECO:0000256" key="3">
    <source>
        <dbReference type="ARBA" id="ARBA00022840"/>
    </source>
</evidence>
<dbReference type="Gene3D" id="3.30.930.10">
    <property type="entry name" value="Bira Bifunctional Protein, Domain 2"/>
    <property type="match status" value="1"/>
</dbReference>
<dbReference type="GO" id="GO:0005524">
    <property type="term" value="F:ATP binding"/>
    <property type="evidence" value="ECO:0007669"/>
    <property type="project" value="UniProtKB-UniRule"/>
</dbReference>
<sequence>MAKQDNKIAIAKALSDGKFHSGEQLGKELGISRAAIAKHVKSLTLLGIDIFSVTGKGYRLAEPFNLIDQQRLMELCGNNLNIEVHGIIDSTNQRLMDLIRSKQDIDDGLTVISECQTEGRGRRGRSWISPFGSHIYLSRYFKSHEGLSEVAALSLVIGLAISNAIERYTGVVAELKWPNDVMVNNKKLAGVLVEAEGQSDGFCHLVIGIGINVNMPEESAELITQPWTDLQMVSKKTIDRNEFIAVLLAELDKVIDAFRVDKLTKLYKLWNNRNAFEGDVVNITTGDRVKSGRCIGIDETGALLIEEDNVISRIFGGEVSLRRA</sequence>
<dbReference type="SUPFAM" id="SSF50037">
    <property type="entry name" value="C-terminal domain of transcriptional repressors"/>
    <property type="match status" value="1"/>
</dbReference>
<comment type="similarity">
    <text evidence="6">Belongs to the biotin--protein ligase family.</text>
</comment>
<dbReference type="InterPro" id="IPR045864">
    <property type="entry name" value="aa-tRNA-synth_II/BPL/LPL"/>
</dbReference>
<keyword evidence="9" id="KW-1185">Reference proteome</keyword>
<name>A0A975HH54_9GAMM</name>
<gene>
    <name evidence="6 8" type="primary">birA</name>
    <name evidence="8" type="ORF">J1N51_08550</name>
</gene>
<keyword evidence="2 6" id="KW-0547">Nucleotide-binding</keyword>
<protein>
    <recommendedName>
        <fullName evidence="6">Bifunctional ligase/repressor BirA</fullName>
    </recommendedName>
    <alternativeName>
        <fullName evidence="6">Biotin operon repressor</fullName>
    </alternativeName>
    <alternativeName>
        <fullName evidence="6">Biotin--[acetyl-CoA-carboxylase] ligase</fullName>
        <ecNumber evidence="6">6.3.4.15</ecNumber>
    </alternativeName>
    <alternativeName>
        <fullName evidence="6">Biotin--protein ligase</fullName>
    </alternativeName>
    <alternativeName>
        <fullName evidence="6">Biotin-[acetyl-CoA carboxylase] synthetase</fullName>
    </alternativeName>
</protein>
<comment type="catalytic activity">
    <reaction evidence="5 6">
        <text>biotin + L-lysyl-[protein] + ATP = N(6)-biotinyl-L-lysyl-[protein] + AMP + diphosphate + H(+)</text>
        <dbReference type="Rhea" id="RHEA:11756"/>
        <dbReference type="Rhea" id="RHEA-COMP:9752"/>
        <dbReference type="Rhea" id="RHEA-COMP:10505"/>
        <dbReference type="ChEBI" id="CHEBI:15378"/>
        <dbReference type="ChEBI" id="CHEBI:29969"/>
        <dbReference type="ChEBI" id="CHEBI:30616"/>
        <dbReference type="ChEBI" id="CHEBI:33019"/>
        <dbReference type="ChEBI" id="CHEBI:57586"/>
        <dbReference type="ChEBI" id="CHEBI:83144"/>
        <dbReference type="ChEBI" id="CHEBI:456215"/>
        <dbReference type="EC" id="6.3.4.15"/>
    </reaction>
</comment>
<dbReference type="AlphaFoldDB" id="A0A975HH54"/>
<accession>A0A975HH54</accession>
<dbReference type="GO" id="GO:0006355">
    <property type="term" value="P:regulation of DNA-templated transcription"/>
    <property type="evidence" value="ECO:0007669"/>
    <property type="project" value="UniProtKB-UniRule"/>
</dbReference>
<keyword evidence="4 6" id="KW-0092">Biotin</keyword>
<dbReference type="PANTHER" id="PTHR12835">
    <property type="entry name" value="BIOTIN PROTEIN LIGASE"/>
    <property type="match status" value="1"/>
</dbReference>
<dbReference type="GO" id="GO:0005737">
    <property type="term" value="C:cytoplasm"/>
    <property type="evidence" value="ECO:0007669"/>
    <property type="project" value="TreeGrafter"/>
</dbReference>
<evidence type="ECO:0000313" key="9">
    <source>
        <dbReference type="Proteomes" id="UP000682739"/>
    </source>
</evidence>
<dbReference type="NCBIfam" id="TIGR00121">
    <property type="entry name" value="birA_ligase"/>
    <property type="match status" value="1"/>
</dbReference>
<keyword evidence="6" id="KW-0805">Transcription regulation</keyword>
<dbReference type="CDD" id="cd16442">
    <property type="entry name" value="BPL"/>
    <property type="match status" value="1"/>
</dbReference>
<organism evidence="8 9">
    <name type="scientific">Psychrosphaera ytuae</name>
    <dbReference type="NCBI Taxonomy" id="2820710"/>
    <lineage>
        <taxon>Bacteria</taxon>
        <taxon>Pseudomonadati</taxon>
        <taxon>Pseudomonadota</taxon>
        <taxon>Gammaproteobacteria</taxon>
        <taxon>Alteromonadales</taxon>
        <taxon>Pseudoalteromonadaceae</taxon>
        <taxon>Psychrosphaera</taxon>
    </lineage>
</organism>
<dbReference type="HAMAP" id="MF_00978">
    <property type="entry name" value="Bifunct_BirA"/>
    <property type="match status" value="1"/>
</dbReference>
<evidence type="ECO:0000313" key="8">
    <source>
        <dbReference type="EMBL" id="QTH62821.1"/>
    </source>
</evidence>
<feature type="DNA-binding region" description="H-T-H motif" evidence="6">
    <location>
        <begin position="22"/>
        <end position="41"/>
    </location>
</feature>
<dbReference type="EMBL" id="CP072110">
    <property type="protein sequence ID" value="QTH62821.1"/>
    <property type="molecule type" value="Genomic_DNA"/>
</dbReference>